<dbReference type="PANTHER" id="PTHR43707">
    <property type="entry name" value="HISTIDYL-TRNA SYNTHETASE"/>
    <property type="match status" value="1"/>
</dbReference>
<evidence type="ECO:0000256" key="3">
    <source>
        <dbReference type="ARBA" id="ARBA00047639"/>
    </source>
</evidence>
<sequence length="413" mass="48207">MMEIIKTLRGTYDITASEINYWHYIESEIIKLFEQVDYTEIRTPIIEFQELFLRGVGQGTDIVSKEMYSFKDKNNRYISLRPEGTAGIARSFIENKMYAINKIHKLWYKGPMFRYERPQQGRQRQFTQIGIELLGVRDPRADAEVISIAYNLLNRLSIKNFILEINSIGSSNDRINYQENLINYLNKYNADLDEDSKLKLQLNPLRILDTKNEKIKEILYYAPSIQDFLSDESRTHFTNLEEYLNIMLIPYRINLQLVRGLDYYNDTAFEFKANQLGAQDTICGGGRYDSLIEKLGGPSTPAIGWAIGMERILNIIKNNITLQENYIDFYIISDNFAQSQKESIKLFSQLIKNNYKIEIDLTNDQLQKKLKKANKKNAQFCIIINSSDLDNNQIIKKNMITGEQEIIHRNSIM</sequence>
<feature type="binding site" evidence="5">
    <location>
        <position position="259"/>
    </location>
    <ligand>
        <name>L-histidine</name>
        <dbReference type="ChEBI" id="CHEBI:57595"/>
    </ligand>
</feature>
<feature type="binding site" evidence="5">
    <location>
        <begin position="263"/>
        <end position="264"/>
    </location>
    <ligand>
        <name>L-histidine</name>
        <dbReference type="ChEBI" id="CHEBI:57595"/>
    </ligand>
</feature>
<gene>
    <name evidence="4 7" type="primary">hisS</name>
</gene>
<dbReference type="CDD" id="cd00773">
    <property type="entry name" value="HisRS-like_core"/>
    <property type="match status" value="1"/>
</dbReference>
<dbReference type="RefSeq" id="YP_009402706.1">
    <property type="nucleotide sequence ID" value="NC_035350.1"/>
</dbReference>
<dbReference type="AlphaFoldDB" id="A0A1Z1XB20"/>
<keyword evidence="4" id="KW-0648">Protein biosynthesis</keyword>
<evidence type="ECO:0000256" key="2">
    <source>
        <dbReference type="ARBA" id="ARBA00022741"/>
    </source>
</evidence>
<dbReference type="InterPro" id="IPR041715">
    <property type="entry name" value="HisRS-like_core"/>
</dbReference>
<keyword evidence="4 7" id="KW-0436">Ligase</keyword>
<dbReference type="InterPro" id="IPR004516">
    <property type="entry name" value="HisRS/HisZ"/>
</dbReference>
<dbReference type="InterPro" id="IPR015807">
    <property type="entry name" value="His-tRNA-ligase"/>
</dbReference>
<dbReference type="SUPFAM" id="SSF52954">
    <property type="entry name" value="Class II aaRS ABD-related"/>
    <property type="match status" value="1"/>
</dbReference>
<feature type="binding site" evidence="5">
    <location>
        <position position="114"/>
    </location>
    <ligand>
        <name>L-histidine</name>
        <dbReference type="ChEBI" id="CHEBI:57595"/>
    </ligand>
</feature>
<keyword evidence="4" id="KW-0030">Aminoacyl-tRNA synthetase</keyword>
<dbReference type="GO" id="GO:0005524">
    <property type="term" value="F:ATP binding"/>
    <property type="evidence" value="ECO:0007669"/>
    <property type="project" value="UniProtKB-UniRule"/>
</dbReference>
<dbReference type="SUPFAM" id="SSF55681">
    <property type="entry name" value="Class II aaRS and biotin synthetases"/>
    <property type="match status" value="1"/>
</dbReference>
<keyword evidence="4" id="KW-0067">ATP-binding</keyword>
<dbReference type="GeneID" id="33366848"/>
<dbReference type="Gene3D" id="3.40.50.800">
    <property type="entry name" value="Anticodon-binding domain"/>
    <property type="match status" value="1"/>
</dbReference>
<dbReference type="NCBIfam" id="TIGR00442">
    <property type="entry name" value="hisS"/>
    <property type="match status" value="1"/>
</dbReference>
<keyword evidence="7" id="KW-0150">Chloroplast</keyword>
<dbReference type="Pfam" id="PF03129">
    <property type="entry name" value="HGTP_anticodon"/>
    <property type="match status" value="1"/>
</dbReference>
<dbReference type="PANTHER" id="PTHR43707:SF1">
    <property type="entry name" value="HISTIDINE--TRNA LIGASE, MITOCHONDRIAL-RELATED"/>
    <property type="match status" value="1"/>
</dbReference>
<keyword evidence="2 4" id="KW-0547">Nucleotide-binding</keyword>
<dbReference type="InterPro" id="IPR006195">
    <property type="entry name" value="aa-tRNA-synth_II"/>
</dbReference>
<evidence type="ECO:0000256" key="1">
    <source>
        <dbReference type="ARBA" id="ARBA00008226"/>
    </source>
</evidence>
<dbReference type="GO" id="GO:0004821">
    <property type="term" value="F:histidine-tRNA ligase activity"/>
    <property type="evidence" value="ECO:0007669"/>
    <property type="project" value="UniProtKB-UniRule"/>
</dbReference>
<dbReference type="Pfam" id="PF13393">
    <property type="entry name" value="tRNA-synt_His"/>
    <property type="match status" value="1"/>
</dbReference>
<name>A0A1Z1XB20_9RHOD</name>
<dbReference type="InterPro" id="IPR036621">
    <property type="entry name" value="Anticodon-bd_dom_sf"/>
</dbReference>
<dbReference type="PROSITE" id="PS50862">
    <property type="entry name" value="AA_TRNA_LIGASE_II"/>
    <property type="match status" value="1"/>
</dbReference>
<feature type="binding site" evidence="5">
    <location>
        <position position="128"/>
    </location>
    <ligand>
        <name>L-histidine</name>
        <dbReference type="ChEBI" id="CHEBI:57595"/>
    </ligand>
</feature>
<accession>A0A1Z1XB20</accession>
<dbReference type="EMBL" id="KY083067">
    <property type="protein sequence ID" value="ARX96060.1"/>
    <property type="molecule type" value="Genomic_DNA"/>
</dbReference>
<proteinExistence type="inferred from homology"/>
<dbReference type="EC" id="6.1.1.21" evidence="4"/>
<dbReference type="HAMAP" id="MF_00127">
    <property type="entry name" value="His_tRNA_synth"/>
    <property type="match status" value="1"/>
</dbReference>
<evidence type="ECO:0000313" key="7">
    <source>
        <dbReference type="EMBL" id="ARX96060.1"/>
    </source>
</evidence>
<comment type="catalytic activity">
    <reaction evidence="3 4">
        <text>tRNA(His) + L-histidine + ATP = L-histidyl-tRNA(His) + AMP + diphosphate + H(+)</text>
        <dbReference type="Rhea" id="RHEA:17313"/>
        <dbReference type="Rhea" id="RHEA-COMP:9665"/>
        <dbReference type="Rhea" id="RHEA-COMP:9689"/>
        <dbReference type="ChEBI" id="CHEBI:15378"/>
        <dbReference type="ChEBI" id="CHEBI:30616"/>
        <dbReference type="ChEBI" id="CHEBI:33019"/>
        <dbReference type="ChEBI" id="CHEBI:57595"/>
        <dbReference type="ChEBI" id="CHEBI:78442"/>
        <dbReference type="ChEBI" id="CHEBI:78527"/>
        <dbReference type="ChEBI" id="CHEBI:456215"/>
        <dbReference type="EC" id="6.1.1.21"/>
    </reaction>
</comment>
<dbReference type="Gene3D" id="3.30.930.10">
    <property type="entry name" value="Bira Bifunctional Protein, Domain 2"/>
    <property type="match status" value="1"/>
</dbReference>
<protein>
    <recommendedName>
        <fullName evidence="4">Histidine--tRNA ligase, chloroplastic</fullName>
        <ecNumber evidence="4">6.1.1.21</ecNumber>
    </recommendedName>
    <alternativeName>
        <fullName evidence="4">Histidyl-tRNA synthetase</fullName>
        <shortName evidence="4">HisRS</shortName>
    </alternativeName>
</protein>
<keyword evidence="7" id="KW-0934">Plastid</keyword>
<evidence type="ECO:0000256" key="4">
    <source>
        <dbReference type="HAMAP-Rule" id="MF_00127"/>
    </source>
</evidence>
<comment type="subcellular location">
    <subcellularLocation>
        <location evidence="4">Plastid</location>
        <location evidence="4">Chloroplast</location>
    </subcellularLocation>
</comment>
<evidence type="ECO:0000259" key="6">
    <source>
        <dbReference type="PROSITE" id="PS50862"/>
    </source>
</evidence>
<dbReference type="PIRSF" id="PIRSF001549">
    <property type="entry name" value="His-tRNA_synth"/>
    <property type="match status" value="1"/>
</dbReference>
<comment type="similarity">
    <text evidence="1 4">Belongs to the class-II aminoacyl-tRNA synthetase family.</text>
</comment>
<feature type="binding site" evidence="5">
    <location>
        <begin position="83"/>
        <end position="85"/>
    </location>
    <ligand>
        <name>L-histidine</name>
        <dbReference type="ChEBI" id="CHEBI:57595"/>
    </ligand>
</feature>
<organism evidence="7">
    <name type="scientific">Compsopogon caeruleus</name>
    <dbReference type="NCBI Taxonomy" id="31354"/>
    <lineage>
        <taxon>Eukaryota</taxon>
        <taxon>Rhodophyta</taxon>
        <taxon>Compsopogonophyceae</taxon>
        <taxon>Compsopogonales</taxon>
        <taxon>Compsopogonaceae</taxon>
        <taxon>Compsopogon</taxon>
    </lineage>
</organism>
<dbReference type="GO" id="GO:0006427">
    <property type="term" value="P:histidyl-tRNA aminoacylation"/>
    <property type="evidence" value="ECO:0007669"/>
    <property type="project" value="UniProtKB-UniRule"/>
</dbReference>
<geneLocation type="chloroplast" evidence="7"/>
<feature type="domain" description="Aminoacyl-transfer RNA synthetases class-II family profile" evidence="6">
    <location>
        <begin position="1"/>
        <end position="316"/>
    </location>
</feature>
<dbReference type="GO" id="GO:0009507">
    <property type="term" value="C:chloroplast"/>
    <property type="evidence" value="ECO:0007669"/>
    <property type="project" value="UniProtKB-SubCell"/>
</dbReference>
<reference evidence="7" key="1">
    <citation type="submission" date="2016-11" db="EMBL/GenBank/DDBJ databases">
        <title>Chloroplast genome of compsopogon caeruleus.</title>
        <authorList>
            <person name="Nan F."/>
        </authorList>
    </citation>
    <scope>NUCLEOTIDE SEQUENCE</scope>
</reference>
<feature type="binding site" evidence="5">
    <location>
        <position position="132"/>
    </location>
    <ligand>
        <name>L-histidine</name>
        <dbReference type="ChEBI" id="CHEBI:57595"/>
    </ligand>
</feature>
<evidence type="ECO:0000256" key="5">
    <source>
        <dbReference type="PIRSR" id="PIRSR001549-1"/>
    </source>
</evidence>
<dbReference type="InterPro" id="IPR045864">
    <property type="entry name" value="aa-tRNA-synth_II/BPL/LPL"/>
</dbReference>
<dbReference type="InterPro" id="IPR004154">
    <property type="entry name" value="Anticodon-bd"/>
</dbReference>